<dbReference type="RefSeq" id="WP_162799781.1">
    <property type="nucleotide sequence ID" value="NZ_JBHSJF010000005.1"/>
</dbReference>
<comment type="caution">
    <text evidence="1">The sequence shown here is derived from an EMBL/GenBank/DDBJ whole genome shotgun (WGS) entry which is preliminary data.</text>
</comment>
<name>A0ABV9YZZ3_9HYPH</name>
<keyword evidence="2" id="KW-1185">Reference proteome</keyword>
<organism evidence="1 2">
    <name type="scientific">Flaviflagellibacter deserti</name>
    <dbReference type="NCBI Taxonomy" id="2267266"/>
    <lineage>
        <taxon>Bacteria</taxon>
        <taxon>Pseudomonadati</taxon>
        <taxon>Pseudomonadota</taxon>
        <taxon>Alphaproteobacteria</taxon>
        <taxon>Hyphomicrobiales</taxon>
        <taxon>Flaviflagellibacter</taxon>
    </lineage>
</organism>
<proteinExistence type="predicted"/>
<reference evidence="2" key="1">
    <citation type="journal article" date="2019" name="Int. J. Syst. Evol. Microbiol.">
        <title>The Global Catalogue of Microorganisms (GCM) 10K type strain sequencing project: providing services to taxonomists for standard genome sequencing and annotation.</title>
        <authorList>
            <consortium name="The Broad Institute Genomics Platform"/>
            <consortium name="The Broad Institute Genome Sequencing Center for Infectious Disease"/>
            <person name="Wu L."/>
            <person name="Ma J."/>
        </authorList>
    </citation>
    <scope>NUCLEOTIDE SEQUENCE [LARGE SCALE GENOMIC DNA]</scope>
    <source>
        <strain evidence="2">CGMCC 1.16444</strain>
    </source>
</reference>
<dbReference type="EMBL" id="JBHSJF010000005">
    <property type="protein sequence ID" value="MFC5067416.1"/>
    <property type="molecule type" value="Genomic_DNA"/>
</dbReference>
<gene>
    <name evidence="1" type="ORF">ACFPFW_05235</name>
</gene>
<sequence>MSDRLVRQIRPEPLKDQPATVAFSTYDSAANIVLLADPGAGKTYTFEQAASRCSGIFLTARSFLNVPIPEGNSPLFIDALDEKRSGRRDQDSVDAIVRKLFSVGKRPVRISCRTRDWLSEADWSAFEPFFGDHGGAVILELQPLTYEEQSAALGISGIDAAHFLEEARSRGLEDFLSNPQNLKMLADAVKSGNWPSSRRELYDTSTALLLTEHNRVRVGGAADNYTHAELERAAGAACAVRLISDAEGISLLPAGSGDDFPSYLSINFVEADLMESALLRRVFTSGRLPETVEYIHRTVAEFVGAKWLSNLIRQGLPLGRLLALLGVEARPTSELRGIYAWLPTFLPEHAEDFICADPYGVLSYGDASSLGVSHRHRLIQALVELSEQDPWFASRGSAPAVGAIAGPDMTGTFQDIILSKEYNFSIKALVLDAIAANGRLSGLLNALLEVLLDERAAYGLRYRVVDALSSLGDVGHEALKKSFAKFGKSADDIRLRADTMRKIYRYLQIDDVVSLIRDALATSEEVAVGTFWVLAGSIKTDDIPLILDRIAAGQRKSLTRAERRNAYDVAGFIDQILKRVLESSEDICPERLWRWLNSRRSIKEPYGLDPDDSLKEALRSRQEIVSAMVRRHLLAVALADGHWSVFQQIRQCTFDVLEEISLLEIAASLSASISLSAKRRVFLYEAALQLSLGSTRIHREIFEELFELPQRWPVLEAVRQRSLVLEIPSWKMRETARSIAEEARSASSRVLRIQNFRKDISKIESGEHLNWLDYVGKVYFGLFSDVNKSLSPMDRLISQLGVENAEAAIRGLLALLQSKHVPTLERVCDLTAQHKMFEWWYALLAGVEVLWEEGGDVGALPGETLTALLAMELYIPVLESDEGVSRRRVPCWKSHLMVARADIAFEAYAGMVRARLKHSTESVDGLHDILTRPEFKKFRKDFVLELVRNWQRMPSYYVDRLTRFILRRSAMHAEFIDIVSDALKCKEFKYKALWLVAAYLIDEQRFQRKLRSYARKNKDSVWALRDAVRDSEEGGLIELSVRQLELLISLSAAHYPSCGYPTGGWSGDQNDWDAAEFVRSLISRLSTNSGREAADALSRLAVNPAYSSYVDYLKHALSNQRDRTREAQYKKPNWMQAISTLKNEAPANIVDLQALIVAHLRDIGAEITAGNTDLYKRFWNEDSYGRVTSPKSEESCRDVLVDLVRAKVGHFGIDVEPEGHMARDRRADMTAARSGNKVVVELKRHYHADVWSAASTQLDRFYARDPEAGGYGVFGVFWFGENRPKSPPARVGAGKPTSAGQMEAMLRDSLPISAKQRIDIVVVDVSGIEPPVTVSNEAAY</sequence>
<evidence type="ECO:0000313" key="1">
    <source>
        <dbReference type="EMBL" id="MFC5067416.1"/>
    </source>
</evidence>
<protein>
    <recommendedName>
        <fullName evidence="3">ATP-binding protein</fullName>
    </recommendedName>
</protein>
<accession>A0ABV9YZZ3</accession>
<evidence type="ECO:0008006" key="3">
    <source>
        <dbReference type="Google" id="ProtNLM"/>
    </source>
</evidence>
<dbReference type="Proteomes" id="UP001595796">
    <property type="component" value="Unassembled WGS sequence"/>
</dbReference>
<evidence type="ECO:0000313" key="2">
    <source>
        <dbReference type="Proteomes" id="UP001595796"/>
    </source>
</evidence>